<evidence type="ECO:0000313" key="3">
    <source>
        <dbReference type="Proteomes" id="UP000183983"/>
    </source>
</evidence>
<organism evidence="2 3">
    <name type="scientific">Pseudomonas asturiensis</name>
    <dbReference type="NCBI Taxonomy" id="1190415"/>
    <lineage>
        <taxon>Bacteria</taxon>
        <taxon>Pseudomonadati</taxon>
        <taxon>Pseudomonadota</taxon>
        <taxon>Gammaproteobacteria</taxon>
        <taxon>Pseudomonadales</taxon>
        <taxon>Pseudomonadaceae</taxon>
        <taxon>Pseudomonas</taxon>
    </lineage>
</organism>
<proteinExistence type="predicted"/>
<dbReference type="OrthoDB" id="3196789at2"/>
<dbReference type="Gene3D" id="1.10.260.40">
    <property type="entry name" value="lambda repressor-like DNA-binding domains"/>
    <property type="match status" value="1"/>
</dbReference>
<dbReference type="AlphaFoldDB" id="A0A1M7J396"/>
<dbReference type="GO" id="GO:0003677">
    <property type="term" value="F:DNA binding"/>
    <property type="evidence" value="ECO:0007669"/>
    <property type="project" value="InterPro"/>
</dbReference>
<dbReference type="SUPFAM" id="SSF47413">
    <property type="entry name" value="lambda repressor-like DNA-binding domains"/>
    <property type="match status" value="1"/>
</dbReference>
<dbReference type="CDD" id="cd00093">
    <property type="entry name" value="HTH_XRE"/>
    <property type="match status" value="1"/>
</dbReference>
<accession>A0A1M7J396</accession>
<protein>
    <submittedName>
        <fullName evidence="2">Helix-turn-helix domain-containing protein</fullName>
    </submittedName>
</protein>
<dbReference type="PROSITE" id="PS50943">
    <property type="entry name" value="HTH_CROC1"/>
    <property type="match status" value="1"/>
</dbReference>
<dbReference type="RefSeq" id="WP_073161771.1">
    <property type="nucleotide sequence ID" value="NZ_FRDA01000001.1"/>
</dbReference>
<gene>
    <name evidence="2" type="ORF">SAMN05216593_10188</name>
</gene>
<name>A0A1M7J396_9PSED</name>
<feature type="domain" description="HTH cro/C1-type" evidence="1">
    <location>
        <begin position="8"/>
        <end position="61"/>
    </location>
</feature>
<dbReference type="STRING" id="1190415.SAMN05216593_10188"/>
<dbReference type="SMART" id="SM00530">
    <property type="entry name" value="HTH_XRE"/>
    <property type="match status" value="1"/>
</dbReference>
<dbReference type="InterPro" id="IPR001387">
    <property type="entry name" value="Cro/C1-type_HTH"/>
</dbReference>
<sequence>MNDFGARLKEERQTMGLSQQGFAAIGGVEANAQGKYENGNRMPRSSYLVALSERGVDVLYLLSGSRMPVGVDSLSAAERDIILQFRSLSEAAQNAIRELALSLRKHFD</sequence>
<dbReference type="EMBL" id="FRDA01000001">
    <property type="protein sequence ID" value="SHM47455.1"/>
    <property type="molecule type" value="Genomic_DNA"/>
</dbReference>
<dbReference type="InterPro" id="IPR010982">
    <property type="entry name" value="Lambda_DNA-bd_dom_sf"/>
</dbReference>
<reference evidence="2 3" key="1">
    <citation type="submission" date="2016-11" db="EMBL/GenBank/DDBJ databases">
        <authorList>
            <person name="Jaros S."/>
            <person name="Januszkiewicz K."/>
            <person name="Wedrychowicz H."/>
        </authorList>
    </citation>
    <scope>NUCLEOTIDE SEQUENCE [LARGE SCALE GENOMIC DNA]</scope>
    <source>
        <strain evidence="2 3">LMG 26898</strain>
    </source>
</reference>
<evidence type="ECO:0000313" key="2">
    <source>
        <dbReference type="EMBL" id="SHM47455.1"/>
    </source>
</evidence>
<evidence type="ECO:0000259" key="1">
    <source>
        <dbReference type="PROSITE" id="PS50943"/>
    </source>
</evidence>
<dbReference type="Proteomes" id="UP000183983">
    <property type="component" value="Unassembled WGS sequence"/>
</dbReference>